<dbReference type="EMBL" id="PQWB01000042">
    <property type="protein sequence ID" value="POZ61937.1"/>
    <property type="molecule type" value="Genomic_DNA"/>
</dbReference>
<proteinExistence type="predicted"/>
<reference evidence="2" key="1">
    <citation type="submission" date="2018-02" db="EMBL/GenBank/DDBJ databases">
        <authorList>
            <person name="O'Hara-Hanley K."/>
            <person name="Soby S."/>
        </authorList>
    </citation>
    <scope>NUCLEOTIDE SEQUENCE [LARGE SCALE GENOMIC DNA]</scope>
    <source>
        <strain evidence="2">MWU14-2602</strain>
    </source>
</reference>
<dbReference type="AlphaFoldDB" id="A0A2S5DG01"/>
<accession>A0A2S5DG01</accession>
<keyword evidence="2" id="KW-1185">Reference proteome</keyword>
<dbReference type="Proteomes" id="UP000237082">
    <property type="component" value="Unassembled WGS sequence"/>
</dbReference>
<comment type="caution">
    <text evidence="1">The sequence shown here is derived from an EMBL/GenBank/DDBJ whole genome shotgun (WGS) entry which is preliminary data.</text>
</comment>
<evidence type="ECO:0000313" key="1">
    <source>
        <dbReference type="EMBL" id="POZ61937.1"/>
    </source>
</evidence>
<dbReference type="SUPFAM" id="SSF55729">
    <property type="entry name" value="Acyl-CoA N-acyltransferases (Nat)"/>
    <property type="match status" value="1"/>
</dbReference>
<sequence length="80" mass="9030">MNRRPRHSQPSAGRAARHGLWRVEAGQAGATARPVNAGSLKVLQRNGFTVFGKAERSMLLHGERHDLWHMECRSPFFPLK</sequence>
<organism evidence="1 2">
    <name type="scientific">Chromobacterium alticapitis</name>
    <dbReference type="NCBI Taxonomy" id="2073169"/>
    <lineage>
        <taxon>Bacteria</taxon>
        <taxon>Pseudomonadati</taxon>
        <taxon>Pseudomonadota</taxon>
        <taxon>Betaproteobacteria</taxon>
        <taxon>Neisseriales</taxon>
        <taxon>Chromobacteriaceae</taxon>
        <taxon>Chromobacterium</taxon>
    </lineage>
</organism>
<dbReference type="Gene3D" id="3.40.630.30">
    <property type="match status" value="1"/>
</dbReference>
<evidence type="ECO:0000313" key="2">
    <source>
        <dbReference type="Proteomes" id="UP000237082"/>
    </source>
</evidence>
<gene>
    <name evidence="1" type="ORF">C2I19_11140</name>
</gene>
<protein>
    <submittedName>
        <fullName evidence="1">Uncharacterized protein</fullName>
    </submittedName>
</protein>
<name>A0A2S5DG01_9NEIS</name>
<dbReference type="InterPro" id="IPR016181">
    <property type="entry name" value="Acyl_CoA_acyltransferase"/>
</dbReference>